<dbReference type="AlphaFoldDB" id="A0A6A6ESQ0"/>
<keyword evidence="1" id="KW-0732">Signal</keyword>
<evidence type="ECO:0000256" key="1">
    <source>
        <dbReference type="SAM" id="SignalP"/>
    </source>
</evidence>
<sequence length="490" mass="53197">MKFLLFGLVASLATSARATFVVQCYSRLFDQRADPIVNPGEAAGHVHTISGGNGFNFSMDYDQARASKCSTCNIKQDLSNYWSPKLYFRAENGSFLSVPIIGDNDGGDMGGMAIYYLTRSGPDNDKLRAFPPGFRMVAGDPTKRHETDDFAGRAVTHKCVEGSDQDTKGLPTQKCDQIRVQVTFPACWDGKSLDSEDHKSHVSYPKDGNYDGGRCPSSHPVHLVTLFYEVYYDTKAFKSMWYSDKQPFVFANGDATGYGYHGDFVNGWGTEVLQKALDKCVDGHPNCPAEVFGEFRSQGEAQACKLPSIIDEQTAGVIEELPGCNPVTTVSEPAAPKVNCLAPKILATSRNKEYIDLTSKGWKYIGCGKDDAGKRTLNKAQTSSDDMTVEMCIDFCKSKSAEYAGLEYSGQCYCGNEVAGDRAPTKGSLGNCLMKCSGDENQVCGGAAAVSLYQACKGGACSNEVKRESRRLASLEQAQANAIRDGTVFL</sequence>
<name>A0A6A6ESQ0_9PEZI</name>
<evidence type="ECO:0000259" key="2">
    <source>
        <dbReference type="PROSITE" id="PS51212"/>
    </source>
</evidence>
<organism evidence="3 4">
    <name type="scientific">Zopfia rhizophila CBS 207.26</name>
    <dbReference type="NCBI Taxonomy" id="1314779"/>
    <lineage>
        <taxon>Eukaryota</taxon>
        <taxon>Fungi</taxon>
        <taxon>Dikarya</taxon>
        <taxon>Ascomycota</taxon>
        <taxon>Pezizomycotina</taxon>
        <taxon>Dothideomycetes</taxon>
        <taxon>Dothideomycetes incertae sedis</taxon>
        <taxon>Zopfiaceae</taxon>
        <taxon>Zopfia</taxon>
    </lineage>
</organism>
<dbReference type="Pfam" id="PF01822">
    <property type="entry name" value="WSC"/>
    <property type="match status" value="1"/>
</dbReference>
<dbReference type="PANTHER" id="PTHR43662:SF3">
    <property type="entry name" value="DOMAIN PROTEIN, PUTATIVE (AFU_ORTHOLOGUE AFUA_6G11970)-RELATED"/>
    <property type="match status" value="1"/>
</dbReference>
<reference evidence="3" key="1">
    <citation type="journal article" date="2020" name="Stud. Mycol.">
        <title>101 Dothideomycetes genomes: a test case for predicting lifestyles and emergence of pathogens.</title>
        <authorList>
            <person name="Haridas S."/>
            <person name="Albert R."/>
            <person name="Binder M."/>
            <person name="Bloem J."/>
            <person name="Labutti K."/>
            <person name="Salamov A."/>
            <person name="Andreopoulos B."/>
            <person name="Baker S."/>
            <person name="Barry K."/>
            <person name="Bills G."/>
            <person name="Bluhm B."/>
            <person name="Cannon C."/>
            <person name="Castanera R."/>
            <person name="Culley D."/>
            <person name="Daum C."/>
            <person name="Ezra D."/>
            <person name="Gonzalez J."/>
            <person name="Henrissat B."/>
            <person name="Kuo A."/>
            <person name="Liang C."/>
            <person name="Lipzen A."/>
            <person name="Lutzoni F."/>
            <person name="Magnuson J."/>
            <person name="Mondo S."/>
            <person name="Nolan M."/>
            <person name="Ohm R."/>
            <person name="Pangilinan J."/>
            <person name="Park H.-J."/>
            <person name="Ramirez L."/>
            <person name="Alfaro M."/>
            <person name="Sun H."/>
            <person name="Tritt A."/>
            <person name="Yoshinaga Y."/>
            <person name="Zwiers L.-H."/>
            <person name="Turgeon B."/>
            <person name="Goodwin S."/>
            <person name="Spatafora J."/>
            <person name="Crous P."/>
            <person name="Grigoriev I."/>
        </authorList>
    </citation>
    <scope>NUCLEOTIDE SEQUENCE</scope>
    <source>
        <strain evidence="3">CBS 207.26</strain>
    </source>
</reference>
<feature type="chain" id="PRO_5025653957" evidence="1">
    <location>
        <begin position="19"/>
        <end position="490"/>
    </location>
</feature>
<evidence type="ECO:0000313" key="4">
    <source>
        <dbReference type="Proteomes" id="UP000800200"/>
    </source>
</evidence>
<dbReference type="PANTHER" id="PTHR43662">
    <property type="match status" value="1"/>
</dbReference>
<dbReference type="EMBL" id="ML994610">
    <property type="protein sequence ID" value="KAF2195177.1"/>
    <property type="molecule type" value="Genomic_DNA"/>
</dbReference>
<dbReference type="SMART" id="SM00321">
    <property type="entry name" value="WSC"/>
    <property type="match status" value="1"/>
</dbReference>
<dbReference type="OrthoDB" id="74764at2759"/>
<proteinExistence type="predicted"/>
<accession>A0A6A6ESQ0</accession>
<protein>
    <submittedName>
        <fullName evidence="3">WSC-domain-containing protein</fullName>
    </submittedName>
</protein>
<feature type="signal peptide" evidence="1">
    <location>
        <begin position="1"/>
        <end position="18"/>
    </location>
</feature>
<dbReference type="PROSITE" id="PS51212">
    <property type="entry name" value="WSC"/>
    <property type="match status" value="1"/>
</dbReference>
<feature type="domain" description="WSC" evidence="2">
    <location>
        <begin position="361"/>
        <end position="456"/>
    </location>
</feature>
<dbReference type="Proteomes" id="UP000800200">
    <property type="component" value="Unassembled WGS sequence"/>
</dbReference>
<dbReference type="Pfam" id="PF09362">
    <property type="entry name" value="DUF1996"/>
    <property type="match status" value="1"/>
</dbReference>
<keyword evidence="4" id="KW-1185">Reference proteome</keyword>
<dbReference type="InterPro" id="IPR018535">
    <property type="entry name" value="DUF1996"/>
</dbReference>
<dbReference type="InterPro" id="IPR002889">
    <property type="entry name" value="WSC_carb-bd"/>
</dbReference>
<evidence type="ECO:0000313" key="3">
    <source>
        <dbReference type="EMBL" id="KAF2195177.1"/>
    </source>
</evidence>
<gene>
    <name evidence="3" type="ORF">K469DRAFT_648820</name>
</gene>